<dbReference type="InterPro" id="IPR008271">
    <property type="entry name" value="Ser/Thr_kinase_AS"/>
</dbReference>
<evidence type="ECO:0000256" key="3">
    <source>
        <dbReference type="ARBA" id="ARBA00022777"/>
    </source>
</evidence>
<dbReference type="EMBL" id="LWBO01000020">
    <property type="protein sequence ID" value="OQP45339.1"/>
    <property type="molecule type" value="Genomic_DNA"/>
</dbReference>
<dbReference type="Gene3D" id="1.10.510.10">
    <property type="entry name" value="Transferase(Phosphotransferase) domain 1"/>
    <property type="match status" value="1"/>
</dbReference>
<dbReference type="PANTHER" id="PTHR43289:SF33">
    <property type="entry name" value="SERINE_THREONINE KINASE 31"/>
    <property type="match status" value="1"/>
</dbReference>
<dbReference type="Pfam" id="PF00069">
    <property type="entry name" value="Pkinase"/>
    <property type="match status" value="1"/>
</dbReference>
<keyword evidence="1" id="KW-0808">Transferase</keyword>
<protein>
    <recommendedName>
        <fullName evidence="5">Protein kinase domain-containing protein</fullName>
    </recommendedName>
</protein>
<dbReference type="PANTHER" id="PTHR43289">
    <property type="entry name" value="MITOGEN-ACTIVATED PROTEIN KINASE KINASE KINASE 20-RELATED"/>
    <property type="match status" value="1"/>
</dbReference>
<keyword evidence="2" id="KW-0547">Nucleotide-binding</keyword>
<evidence type="ECO:0000259" key="5">
    <source>
        <dbReference type="PROSITE" id="PS50011"/>
    </source>
</evidence>
<proteinExistence type="predicted"/>
<evidence type="ECO:0000256" key="4">
    <source>
        <dbReference type="ARBA" id="ARBA00022840"/>
    </source>
</evidence>
<dbReference type="PROSITE" id="PS50011">
    <property type="entry name" value="PROTEIN_KINASE_DOM"/>
    <property type="match status" value="1"/>
</dbReference>
<dbReference type="InterPro" id="IPR011009">
    <property type="entry name" value="Kinase-like_dom_sf"/>
</dbReference>
<sequence>MTVNEAKEILKRLNIPEWEVKEVYKGGGQGITIKVYNITTKDYGVFKMPKNAEARDLKRFDREIEVLKEVATTNSGIVPILAHSVPGDTPWYISKLGLPFKDYWIKFRQEQQENAIVVFEKALEITAHILDGLTALHNRRDPIIHRDIKPDNIVIIDGKPHLIDFGVAYWSEKERLTDVNDAVGNKRYSPDPMMYRMEEITPWLDVFMVSQLFMWMIADKPTKNWDRPNDFRFVRYSADLDGLISKIYAFTGACSEESVAPKHAGEMSALMKKIFYKAPAIDESDLKKVIAVSQRIEEKEATLLAHQLNEKVEISRKVEAMSGLVSLKVQEINEKVDAFLARLRGSGVNAVVERRKDDAVTRLLQTISSKQASRGVWAEEMISIKISQGGRELHFGLIIKINLDHATSMDNPFYIGFVRLLKYEKDLFMDEKCDIYFIDGHSKKQEVDVVEFMLRWLEDESNWG</sequence>
<accession>A0ABX3NTN5</accession>
<evidence type="ECO:0000313" key="7">
    <source>
        <dbReference type="Proteomes" id="UP000192277"/>
    </source>
</evidence>
<keyword evidence="3" id="KW-0418">Kinase</keyword>
<evidence type="ECO:0000256" key="2">
    <source>
        <dbReference type="ARBA" id="ARBA00022741"/>
    </source>
</evidence>
<evidence type="ECO:0000256" key="1">
    <source>
        <dbReference type="ARBA" id="ARBA00022679"/>
    </source>
</evidence>
<dbReference type="RefSeq" id="WP_014218045.1">
    <property type="nucleotide sequence ID" value="NZ_LWBO01000020.1"/>
</dbReference>
<organism evidence="6 7">
    <name type="scientific">Niastella koreensis</name>
    <dbReference type="NCBI Taxonomy" id="354356"/>
    <lineage>
        <taxon>Bacteria</taxon>
        <taxon>Pseudomonadati</taxon>
        <taxon>Bacteroidota</taxon>
        <taxon>Chitinophagia</taxon>
        <taxon>Chitinophagales</taxon>
        <taxon>Chitinophagaceae</taxon>
        <taxon>Niastella</taxon>
    </lineage>
</organism>
<dbReference type="PROSITE" id="PS00108">
    <property type="entry name" value="PROTEIN_KINASE_ST"/>
    <property type="match status" value="1"/>
</dbReference>
<evidence type="ECO:0000313" key="6">
    <source>
        <dbReference type="EMBL" id="OQP45339.1"/>
    </source>
</evidence>
<dbReference type="InterPro" id="IPR000719">
    <property type="entry name" value="Prot_kinase_dom"/>
</dbReference>
<dbReference type="SUPFAM" id="SSF56112">
    <property type="entry name" value="Protein kinase-like (PK-like)"/>
    <property type="match status" value="1"/>
</dbReference>
<keyword evidence="4" id="KW-0067">ATP-binding</keyword>
<comment type="caution">
    <text evidence="6">The sequence shown here is derived from an EMBL/GenBank/DDBJ whole genome shotgun (WGS) entry which is preliminary data.</text>
</comment>
<dbReference type="Proteomes" id="UP000192277">
    <property type="component" value="Unassembled WGS sequence"/>
</dbReference>
<keyword evidence="7" id="KW-1185">Reference proteome</keyword>
<name>A0ABX3NTN5_9BACT</name>
<dbReference type="SMART" id="SM00220">
    <property type="entry name" value="S_TKc"/>
    <property type="match status" value="1"/>
</dbReference>
<reference evidence="6 7" key="1">
    <citation type="submission" date="2016-04" db="EMBL/GenBank/DDBJ databases">
        <authorList>
            <person name="Chen L."/>
            <person name="Zhuang W."/>
            <person name="Wang G."/>
        </authorList>
    </citation>
    <scope>NUCLEOTIDE SEQUENCE [LARGE SCALE GENOMIC DNA]</scope>
    <source>
        <strain evidence="7">GR20</strain>
    </source>
</reference>
<feature type="domain" description="Protein kinase" evidence="5">
    <location>
        <begin position="18"/>
        <end position="296"/>
    </location>
</feature>
<gene>
    <name evidence="6" type="ORF">A4D02_33620</name>
</gene>